<dbReference type="InterPro" id="IPR025962">
    <property type="entry name" value="SdpI/YhfL"/>
</dbReference>
<gene>
    <name evidence="2" type="ORF">ACFS1K_11465</name>
</gene>
<keyword evidence="1" id="KW-0472">Membrane</keyword>
<comment type="caution">
    <text evidence="2">The sequence shown here is derived from an EMBL/GenBank/DDBJ whole genome shotgun (WGS) entry which is preliminary data.</text>
</comment>
<feature type="transmembrane region" description="Helical" evidence="1">
    <location>
        <begin position="56"/>
        <end position="89"/>
    </location>
</feature>
<dbReference type="EMBL" id="JBHUOK010000030">
    <property type="protein sequence ID" value="MFD2790384.1"/>
    <property type="molecule type" value="Genomic_DNA"/>
</dbReference>
<dbReference type="RefSeq" id="WP_377974037.1">
    <property type="nucleotide sequence ID" value="NZ_JBHUOK010000030.1"/>
</dbReference>
<keyword evidence="1" id="KW-0812">Transmembrane</keyword>
<evidence type="ECO:0000313" key="3">
    <source>
        <dbReference type="Proteomes" id="UP001597532"/>
    </source>
</evidence>
<keyword evidence="3" id="KW-1185">Reference proteome</keyword>
<accession>A0ABW5VGW1</accession>
<organism evidence="2 3">
    <name type="scientific">Arenibacter antarcticus</name>
    <dbReference type="NCBI Taxonomy" id="2040469"/>
    <lineage>
        <taxon>Bacteria</taxon>
        <taxon>Pseudomonadati</taxon>
        <taxon>Bacteroidota</taxon>
        <taxon>Flavobacteriia</taxon>
        <taxon>Flavobacteriales</taxon>
        <taxon>Flavobacteriaceae</taxon>
        <taxon>Arenibacter</taxon>
    </lineage>
</organism>
<evidence type="ECO:0000313" key="2">
    <source>
        <dbReference type="EMBL" id="MFD2790384.1"/>
    </source>
</evidence>
<dbReference type="Pfam" id="PF13630">
    <property type="entry name" value="SdpI"/>
    <property type="match status" value="1"/>
</dbReference>
<reference evidence="3" key="1">
    <citation type="journal article" date="2019" name="Int. J. Syst. Evol. Microbiol.">
        <title>The Global Catalogue of Microorganisms (GCM) 10K type strain sequencing project: providing services to taxonomists for standard genome sequencing and annotation.</title>
        <authorList>
            <consortium name="The Broad Institute Genomics Platform"/>
            <consortium name="The Broad Institute Genome Sequencing Center for Infectious Disease"/>
            <person name="Wu L."/>
            <person name="Ma J."/>
        </authorList>
    </citation>
    <scope>NUCLEOTIDE SEQUENCE [LARGE SCALE GENOMIC DNA]</scope>
    <source>
        <strain evidence="3">KCTC 52924</strain>
    </source>
</reference>
<keyword evidence="1" id="KW-1133">Transmembrane helix</keyword>
<dbReference type="Proteomes" id="UP001597532">
    <property type="component" value="Unassembled WGS sequence"/>
</dbReference>
<name>A0ABW5VGW1_9FLAO</name>
<evidence type="ECO:0000256" key="1">
    <source>
        <dbReference type="SAM" id="Phobius"/>
    </source>
</evidence>
<sequence>MSLFCLFRSCLFKVLPKDINSTYGYRSNRAISSNELWHYANSYWPKVLLKLSILTIFFQLILLIFFGFIISIIATAAIWSFFLILSIMITENKLKEFRKQKTRD</sequence>
<proteinExistence type="predicted"/>
<protein>
    <submittedName>
        <fullName evidence="2">SdpI family protein</fullName>
    </submittedName>
</protein>